<evidence type="ECO:0000313" key="1">
    <source>
        <dbReference type="EMBL" id="MEQ1406235.1"/>
    </source>
</evidence>
<protein>
    <submittedName>
        <fullName evidence="1">Four helix bundle protein</fullName>
    </submittedName>
</protein>
<dbReference type="InterPro" id="IPR036583">
    <property type="entry name" value="23S_rRNA_IVS_sf"/>
</dbReference>
<gene>
    <name evidence="1" type="ORF">ABK249_14950</name>
</gene>
<dbReference type="Gene3D" id="1.20.1440.60">
    <property type="entry name" value="23S rRNA-intervening sequence"/>
    <property type="match status" value="1"/>
</dbReference>
<dbReference type="Proteomes" id="UP001496627">
    <property type="component" value="Unassembled WGS sequence"/>
</dbReference>
<organism evidence="1 2">
    <name type="scientific">Neorhizobium phenanthreniclasticum</name>
    <dbReference type="NCBI Taxonomy" id="3157917"/>
    <lineage>
        <taxon>Bacteria</taxon>
        <taxon>Pseudomonadati</taxon>
        <taxon>Pseudomonadota</taxon>
        <taxon>Alphaproteobacteria</taxon>
        <taxon>Hyphomicrobiales</taxon>
        <taxon>Rhizobiaceae</taxon>
        <taxon>Rhizobium/Agrobacterium group</taxon>
        <taxon>Neorhizobium</taxon>
    </lineage>
</organism>
<name>A0ABV0M5D9_9HYPH</name>
<reference evidence="1 2" key="1">
    <citation type="submission" date="2024-05" db="EMBL/GenBank/DDBJ databases">
        <title>Neorhizobium sp. Rsf11, a plant growth promoting and heavy metal resistant PAH-degrader.</title>
        <authorList>
            <person name="Golubev S.N."/>
            <person name="Muratova A.Y."/>
            <person name="Markelova M.I."/>
        </authorList>
    </citation>
    <scope>NUCLEOTIDE SEQUENCE [LARGE SCALE GENOMIC DNA]</scope>
    <source>
        <strain evidence="1 2">Rsf11</strain>
    </source>
</reference>
<dbReference type="InterPro" id="IPR012657">
    <property type="entry name" value="23S_rRNA-intervening_sequence"/>
</dbReference>
<accession>A0ABV0M5D9</accession>
<comment type="caution">
    <text evidence="1">The sequence shown here is derived from an EMBL/GenBank/DDBJ whole genome shotgun (WGS) entry which is preliminary data.</text>
</comment>
<dbReference type="SUPFAM" id="SSF158446">
    <property type="entry name" value="IVS-encoded protein-like"/>
    <property type="match status" value="1"/>
</dbReference>
<dbReference type="EMBL" id="JBEAAL010000009">
    <property type="protein sequence ID" value="MEQ1406235.1"/>
    <property type="molecule type" value="Genomic_DNA"/>
</dbReference>
<keyword evidence="2" id="KW-1185">Reference proteome</keyword>
<dbReference type="NCBIfam" id="TIGR02436">
    <property type="entry name" value="four helix bundle protein"/>
    <property type="match status" value="1"/>
</dbReference>
<sequence>MAASIAESRRRENTSNFIQFLGIAQGSLKELGRIWSSPGR</sequence>
<evidence type="ECO:0000313" key="2">
    <source>
        <dbReference type="Proteomes" id="UP001496627"/>
    </source>
</evidence>
<proteinExistence type="predicted"/>